<organism evidence="1 2">
    <name type="scientific">Flavobacterium tibetense</name>
    <dbReference type="NCBI Taxonomy" id="2233533"/>
    <lineage>
        <taxon>Bacteria</taxon>
        <taxon>Pseudomonadati</taxon>
        <taxon>Bacteroidota</taxon>
        <taxon>Flavobacteriia</taxon>
        <taxon>Flavobacteriales</taxon>
        <taxon>Flavobacteriaceae</taxon>
        <taxon>Flavobacterium</taxon>
    </lineage>
</organism>
<name>A0A365P027_9FLAO</name>
<gene>
    <name evidence="1" type="ORF">DPN68_10295</name>
</gene>
<protein>
    <recommendedName>
        <fullName evidence="3">Phosphoribosylpyrophosphate synthetase</fullName>
    </recommendedName>
</protein>
<proteinExistence type="predicted"/>
<keyword evidence="2" id="KW-1185">Reference proteome</keyword>
<dbReference type="OrthoDB" id="8418771at2"/>
<evidence type="ECO:0000313" key="2">
    <source>
        <dbReference type="Proteomes" id="UP000253319"/>
    </source>
</evidence>
<dbReference type="EMBL" id="QLST01000012">
    <property type="protein sequence ID" value="RBA27866.1"/>
    <property type="molecule type" value="Genomic_DNA"/>
</dbReference>
<accession>A0A365P027</accession>
<comment type="caution">
    <text evidence="1">The sequence shown here is derived from an EMBL/GenBank/DDBJ whole genome shotgun (WGS) entry which is preliminary data.</text>
</comment>
<dbReference type="Proteomes" id="UP000253319">
    <property type="component" value="Unassembled WGS sequence"/>
</dbReference>
<sequence>MSRIYHYETVLKALAILKEKGFTYDFNLHDKDIVRHPENYKIIHIYRYEGDSSPDEEATVYAVQSKSGKKGVFVTGFAASSTDEATNALTNIVIRDNC</sequence>
<reference evidence="1 2" key="1">
    <citation type="submission" date="2018-06" db="EMBL/GenBank/DDBJ databases">
        <title>Flavobacterium tibetense sp. nov., isolated from a wetland YonghuCo on Tibetan Plateau.</title>
        <authorList>
            <person name="Xing P."/>
            <person name="Phurbu D."/>
            <person name="Lu H."/>
        </authorList>
    </citation>
    <scope>NUCLEOTIDE SEQUENCE [LARGE SCALE GENOMIC DNA]</scope>
    <source>
        <strain evidence="1 2">YH5</strain>
    </source>
</reference>
<evidence type="ECO:0000313" key="1">
    <source>
        <dbReference type="EMBL" id="RBA27866.1"/>
    </source>
</evidence>
<dbReference type="AlphaFoldDB" id="A0A365P027"/>
<evidence type="ECO:0008006" key="3">
    <source>
        <dbReference type="Google" id="ProtNLM"/>
    </source>
</evidence>
<dbReference type="RefSeq" id="WP_113989570.1">
    <property type="nucleotide sequence ID" value="NZ_QLST01000012.1"/>
</dbReference>